<evidence type="ECO:0000256" key="7">
    <source>
        <dbReference type="SAM" id="Phobius"/>
    </source>
</evidence>
<protein>
    <submittedName>
        <fullName evidence="9">Tight adherence protein B</fullName>
    </submittedName>
</protein>
<reference evidence="9 10" key="1">
    <citation type="submission" date="2019-03" db="EMBL/GenBank/DDBJ databases">
        <title>Genomic Encyclopedia of Type Strains, Phase IV (KMG-IV): sequencing the most valuable type-strain genomes for metagenomic binning, comparative biology and taxonomic classification.</title>
        <authorList>
            <person name="Goeker M."/>
        </authorList>
    </citation>
    <scope>NUCLEOTIDE SEQUENCE [LARGE SCALE GENOMIC DNA]</scope>
    <source>
        <strain evidence="9 10">DSM 100048</strain>
    </source>
</reference>
<evidence type="ECO:0000256" key="4">
    <source>
        <dbReference type="ARBA" id="ARBA00022989"/>
    </source>
</evidence>
<evidence type="ECO:0000259" key="8">
    <source>
        <dbReference type="Pfam" id="PF00482"/>
    </source>
</evidence>
<feature type="transmembrane region" description="Helical" evidence="7">
    <location>
        <begin position="97"/>
        <end position="130"/>
    </location>
</feature>
<gene>
    <name evidence="9" type="ORF">EV686_103209</name>
</gene>
<keyword evidence="10" id="KW-1185">Reference proteome</keyword>
<accession>A0A4R3VAQ6</accession>
<feature type="coiled-coil region" evidence="6">
    <location>
        <begin position="225"/>
        <end position="252"/>
    </location>
</feature>
<evidence type="ECO:0000256" key="1">
    <source>
        <dbReference type="ARBA" id="ARBA00004651"/>
    </source>
</evidence>
<dbReference type="InterPro" id="IPR018076">
    <property type="entry name" value="T2SS_GspF_dom"/>
</dbReference>
<dbReference type="RefSeq" id="WP_132475330.1">
    <property type="nucleotide sequence ID" value="NZ_JBHRVM010000001.1"/>
</dbReference>
<dbReference type="OrthoDB" id="597333at2"/>
<dbReference type="Proteomes" id="UP000294692">
    <property type="component" value="Unassembled WGS sequence"/>
</dbReference>
<dbReference type="EMBL" id="SMBX01000003">
    <property type="protein sequence ID" value="TCV00628.1"/>
    <property type="molecule type" value="Genomic_DNA"/>
</dbReference>
<dbReference type="GO" id="GO:0005886">
    <property type="term" value="C:plasma membrane"/>
    <property type="evidence" value="ECO:0007669"/>
    <property type="project" value="UniProtKB-SubCell"/>
</dbReference>
<dbReference type="AlphaFoldDB" id="A0A4R3VAQ6"/>
<evidence type="ECO:0000313" key="10">
    <source>
        <dbReference type="Proteomes" id="UP000294692"/>
    </source>
</evidence>
<sequence>MTGLLILLMLILLLLAGALVLWQHGVHQSRQAAARALVEQQLGYRAGQSMHGEAGAASGVGRTSASAWRGPPGWNSLLLCAGVVPAPSLYLRYASGVAALVLLAGLVSGWLAALVLFAASMVGMYFLLWLKAEKRRRRMIQQLPEFLDNVVRLMTIGNSMVAAFQGASSKTSQPLLEVMERVASLNRSGKELDVSLRQVSRQFRLHELYLVAAVVGIALRFGGRSDQVLQRMAAFMRDLAQARQELVALSSEIRLSAWVLALLPLGLAAFILTFNTDLFMNMWEDPVGWKMLVGALALQIAGSYWLYRLARQI</sequence>
<evidence type="ECO:0000256" key="5">
    <source>
        <dbReference type="ARBA" id="ARBA00023136"/>
    </source>
</evidence>
<name>A0A4R3VAQ6_9BURK</name>
<keyword evidence="6" id="KW-0175">Coiled coil</keyword>
<comment type="caution">
    <text evidence="9">The sequence shown here is derived from an EMBL/GenBank/DDBJ whole genome shotgun (WGS) entry which is preliminary data.</text>
</comment>
<feature type="transmembrane region" description="Helical" evidence="7">
    <location>
        <begin position="287"/>
        <end position="307"/>
    </location>
</feature>
<evidence type="ECO:0000256" key="3">
    <source>
        <dbReference type="ARBA" id="ARBA00022692"/>
    </source>
</evidence>
<keyword evidence="2" id="KW-1003">Cell membrane</keyword>
<proteinExistence type="predicted"/>
<feature type="domain" description="Type II secretion system protein GspF" evidence="8">
    <location>
        <begin position="146"/>
        <end position="272"/>
    </location>
</feature>
<dbReference type="Pfam" id="PF00482">
    <property type="entry name" value="T2SSF"/>
    <property type="match status" value="1"/>
</dbReference>
<dbReference type="PANTHER" id="PTHR35007">
    <property type="entry name" value="INTEGRAL MEMBRANE PROTEIN-RELATED"/>
    <property type="match status" value="1"/>
</dbReference>
<feature type="transmembrane region" description="Helical" evidence="7">
    <location>
        <begin position="255"/>
        <end position="275"/>
    </location>
</feature>
<organism evidence="9 10">
    <name type="scientific">Paracandidimonas soli</name>
    <dbReference type="NCBI Taxonomy" id="1917182"/>
    <lineage>
        <taxon>Bacteria</taxon>
        <taxon>Pseudomonadati</taxon>
        <taxon>Pseudomonadota</taxon>
        <taxon>Betaproteobacteria</taxon>
        <taxon>Burkholderiales</taxon>
        <taxon>Alcaligenaceae</taxon>
        <taxon>Paracandidimonas</taxon>
    </lineage>
</organism>
<evidence type="ECO:0000256" key="2">
    <source>
        <dbReference type="ARBA" id="ARBA00022475"/>
    </source>
</evidence>
<comment type="subcellular location">
    <subcellularLocation>
        <location evidence="1">Cell membrane</location>
        <topology evidence="1">Multi-pass membrane protein</topology>
    </subcellularLocation>
</comment>
<keyword evidence="5 7" id="KW-0472">Membrane</keyword>
<evidence type="ECO:0000256" key="6">
    <source>
        <dbReference type="SAM" id="Coils"/>
    </source>
</evidence>
<keyword evidence="4 7" id="KW-1133">Transmembrane helix</keyword>
<keyword evidence="3 7" id="KW-0812">Transmembrane</keyword>
<evidence type="ECO:0000313" key="9">
    <source>
        <dbReference type="EMBL" id="TCV00628.1"/>
    </source>
</evidence>
<dbReference type="PANTHER" id="PTHR35007:SF1">
    <property type="entry name" value="PILUS ASSEMBLY PROTEIN"/>
    <property type="match status" value="1"/>
</dbReference>